<gene>
    <name evidence="2" type="ORF">BO71DRAFT_439606</name>
</gene>
<organism evidence="2 3">
    <name type="scientific">Aspergillus ellipticus CBS 707.79</name>
    <dbReference type="NCBI Taxonomy" id="1448320"/>
    <lineage>
        <taxon>Eukaryota</taxon>
        <taxon>Fungi</taxon>
        <taxon>Dikarya</taxon>
        <taxon>Ascomycota</taxon>
        <taxon>Pezizomycotina</taxon>
        <taxon>Eurotiomycetes</taxon>
        <taxon>Eurotiomycetidae</taxon>
        <taxon>Eurotiales</taxon>
        <taxon>Aspergillaceae</taxon>
        <taxon>Aspergillus</taxon>
        <taxon>Aspergillus subgen. Circumdati</taxon>
    </lineage>
</organism>
<dbReference type="Proteomes" id="UP000247810">
    <property type="component" value="Unassembled WGS sequence"/>
</dbReference>
<dbReference type="VEuPathDB" id="FungiDB:BO71DRAFT_439606"/>
<keyword evidence="3" id="KW-1185">Reference proteome</keyword>
<proteinExistence type="predicted"/>
<evidence type="ECO:0000313" key="2">
    <source>
        <dbReference type="EMBL" id="PYH96385.1"/>
    </source>
</evidence>
<name>A0A319DFZ0_9EURO</name>
<evidence type="ECO:0000256" key="1">
    <source>
        <dbReference type="SAM" id="MobiDB-lite"/>
    </source>
</evidence>
<sequence>MYQNQSKAIISRTQGIKIPPTYYLPRYSVPASQLDIPKALKREAAVKQVSKVVVIPPTPTPTPTESTSRYIHNSAHHQPPSHPIPKISPPKRTLFGAWGGGEGGSDDQHNMDRDMDMDIVSWVIESIVRLYLTHPSKVWMGV</sequence>
<dbReference type="EMBL" id="KZ825838">
    <property type="protein sequence ID" value="PYH96385.1"/>
    <property type="molecule type" value="Genomic_DNA"/>
</dbReference>
<feature type="region of interest" description="Disordered" evidence="1">
    <location>
        <begin position="55"/>
        <end position="88"/>
    </location>
</feature>
<accession>A0A319DFZ0</accession>
<evidence type="ECO:0000313" key="3">
    <source>
        <dbReference type="Proteomes" id="UP000247810"/>
    </source>
</evidence>
<protein>
    <submittedName>
        <fullName evidence="2">Uncharacterized protein</fullName>
    </submittedName>
</protein>
<dbReference type="AlphaFoldDB" id="A0A319DFZ0"/>
<reference evidence="2 3" key="1">
    <citation type="submission" date="2018-02" db="EMBL/GenBank/DDBJ databases">
        <title>The genomes of Aspergillus section Nigri reveals drivers in fungal speciation.</title>
        <authorList>
            <consortium name="DOE Joint Genome Institute"/>
            <person name="Vesth T.C."/>
            <person name="Nybo J."/>
            <person name="Theobald S."/>
            <person name="Brandl J."/>
            <person name="Frisvad J.C."/>
            <person name="Nielsen K.F."/>
            <person name="Lyhne E.K."/>
            <person name="Kogle M.E."/>
            <person name="Kuo A."/>
            <person name="Riley R."/>
            <person name="Clum A."/>
            <person name="Nolan M."/>
            <person name="Lipzen A."/>
            <person name="Salamov A."/>
            <person name="Henrissat B."/>
            <person name="Wiebenga A."/>
            <person name="De vries R.P."/>
            <person name="Grigoriev I.V."/>
            <person name="Mortensen U.H."/>
            <person name="Andersen M.R."/>
            <person name="Baker S.E."/>
        </authorList>
    </citation>
    <scope>NUCLEOTIDE SEQUENCE [LARGE SCALE GENOMIC DNA]</scope>
    <source>
        <strain evidence="2 3">CBS 707.79</strain>
    </source>
</reference>